<name>A0A0B7BY31_9EUPU</name>
<dbReference type="AlphaFoldDB" id="A0A0B7BY31"/>
<evidence type="ECO:0000313" key="1">
    <source>
        <dbReference type="EMBL" id="CEK97842.1"/>
    </source>
</evidence>
<sequence length="56" mass="6092">ICSFHFPASLHQSCPKLRSVMNGRLTIPVSIVDVNISVLCAISQQKDLCLIHSAIS</sequence>
<organism evidence="1">
    <name type="scientific">Arion vulgaris</name>
    <dbReference type="NCBI Taxonomy" id="1028688"/>
    <lineage>
        <taxon>Eukaryota</taxon>
        <taxon>Metazoa</taxon>
        <taxon>Spiralia</taxon>
        <taxon>Lophotrochozoa</taxon>
        <taxon>Mollusca</taxon>
        <taxon>Gastropoda</taxon>
        <taxon>Heterobranchia</taxon>
        <taxon>Euthyneura</taxon>
        <taxon>Panpulmonata</taxon>
        <taxon>Eupulmonata</taxon>
        <taxon>Stylommatophora</taxon>
        <taxon>Helicina</taxon>
        <taxon>Arionoidea</taxon>
        <taxon>Arionidae</taxon>
        <taxon>Arion</taxon>
    </lineage>
</organism>
<protein>
    <submittedName>
        <fullName evidence="1">Uncharacterized protein</fullName>
    </submittedName>
</protein>
<accession>A0A0B7BY31</accession>
<reference evidence="1" key="1">
    <citation type="submission" date="2014-12" db="EMBL/GenBank/DDBJ databases">
        <title>Insight into the proteome of Arion vulgaris.</title>
        <authorList>
            <person name="Aradska J."/>
            <person name="Bulat T."/>
            <person name="Smidak R."/>
            <person name="Sarate P."/>
            <person name="Gangsoo J."/>
            <person name="Sialana F."/>
            <person name="Bilban M."/>
            <person name="Lubec G."/>
        </authorList>
    </citation>
    <scope>NUCLEOTIDE SEQUENCE</scope>
    <source>
        <tissue evidence="1">Skin</tissue>
    </source>
</reference>
<gene>
    <name evidence="1" type="primary">ORF217077</name>
</gene>
<proteinExistence type="predicted"/>
<dbReference type="EMBL" id="HACG01050971">
    <property type="protein sequence ID" value="CEK97842.1"/>
    <property type="molecule type" value="Transcribed_RNA"/>
</dbReference>
<feature type="non-terminal residue" evidence="1">
    <location>
        <position position="1"/>
    </location>
</feature>